<dbReference type="EMBL" id="LVHD01000162">
    <property type="protein sequence ID" value="OAG75034.1"/>
    <property type="molecule type" value="Genomic_DNA"/>
</dbReference>
<gene>
    <name evidence="1" type="ORF">Amal_03802</name>
</gene>
<protein>
    <submittedName>
        <fullName evidence="1">Phage integrase</fullName>
    </submittedName>
</protein>
<evidence type="ECO:0000313" key="1">
    <source>
        <dbReference type="EMBL" id="OAG75034.1"/>
    </source>
</evidence>
<dbReference type="AlphaFoldDB" id="A0A177G713"/>
<proteinExistence type="predicted"/>
<accession>A0A177G713</accession>
<name>A0A177G713_9PROT</name>
<reference evidence="1 2" key="1">
    <citation type="submission" date="2016-03" db="EMBL/GenBank/DDBJ databases">
        <title>Draft genome sequence of Acetobacter malorum CECT 7742, a strain isolated from strawberry vinegar.</title>
        <authorList>
            <person name="Sainz F."/>
            <person name="Mas A."/>
            <person name="Torija M.J."/>
        </authorList>
    </citation>
    <scope>NUCLEOTIDE SEQUENCE [LARGE SCALE GENOMIC DNA]</scope>
    <source>
        <strain evidence="1 2">CECT 7742</strain>
    </source>
</reference>
<evidence type="ECO:0000313" key="2">
    <source>
        <dbReference type="Proteomes" id="UP000077349"/>
    </source>
</evidence>
<dbReference type="Proteomes" id="UP000077349">
    <property type="component" value="Unassembled WGS sequence"/>
</dbReference>
<sequence>MPIITRDANGQVMEELLGTDQEHLKNVATGQAEDVAQSLPAAKGPLYLITYMETLAGTVTPLGPLLDHWNWADRALSKASRVMDKAAFQPFFWLSCQA</sequence>
<comment type="caution">
    <text evidence="1">The sequence shown here is derived from an EMBL/GenBank/DDBJ whole genome shotgun (WGS) entry which is preliminary data.</text>
</comment>
<dbReference type="PATRIC" id="fig|178901.16.peg.4111"/>
<organism evidence="1 2">
    <name type="scientific">Acetobacter malorum</name>
    <dbReference type="NCBI Taxonomy" id="178901"/>
    <lineage>
        <taxon>Bacteria</taxon>
        <taxon>Pseudomonadati</taxon>
        <taxon>Pseudomonadota</taxon>
        <taxon>Alphaproteobacteria</taxon>
        <taxon>Acetobacterales</taxon>
        <taxon>Acetobacteraceae</taxon>
        <taxon>Acetobacter</taxon>
    </lineage>
</organism>